<proteinExistence type="predicted"/>
<organism evidence="2 3">
    <name type="scientific">Prorocentrum cordatum</name>
    <dbReference type="NCBI Taxonomy" id="2364126"/>
    <lineage>
        <taxon>Eukaryota</taxon>
        <taxon>Sar</taxon>
        <taxon>Alveolata</taxon>
        <taxon>Dinophyceae</taxon>
        <taxon>Prorocentrales</taxon>
        <taxon>Prorocentraceae</taxon>
        <taxon>Prorocentrum</taxon>
    </lineage>
</organism>
<gene>
    <name evidence="2" type="ORF">PCOR1329_LOCUS38401</name>
</gene>
<feature type="region of interest" description="Disordered" evidence="1">
    <location>
        <begin position="115"/>
        <end position="141"/>
    </location>
</feature>
<comment type="caution">
    <text evidence="2">The sequence shown here is derived from an EMBL/GenBank/DDBJ whole genome shotgun (WGS) entry which is preliminary data.</text>
</comment>
<protein>
    <submittedName>
        <fullName evidence="2">Uncharacterized protein</fullName>
    </submittedName>
</protein>
<dbReference type="Proteomes" id="UP001189429">
    <property type="component" value="Unassembled WGS sequence"/>
</dbReference>
<sequence>MPVEFARASGAILLMASRPVRRTVPEGPPFSQPVNSRASQGAAGGLRCSPGNSGALEEQRRAEVARRCCGVGKTSGTREKPARAGKHAIPILPTPSGPLAGLVHHHSVIAATPGAPLQEEPTSSLVGTDAPAATRTFQPVL</sequence>
<keyword evidence="3" id="KW-1185">Reference proteome</keyword>
<name>A0ABN9TEP0_9DINO</name>
<reference evidence="2" key="1">
    <citation type="submission" date="2023-10" db="EMBL/GenBank/DDBJ databases">
        <authorList>
            <person name="Chen Y."/>
            <person name="Shah S."/>
            <person name="Dougan E. K."/>
            <person name="Thang M."/>
            <person name="Chan C."/>
        </authorList>
    </citation>
    <scope>NUCLEOTIDE SEQUENCE [LARGE SCALE GENOMIC DNA]</scope>
</reference>
<feature type="region of interest" description="Disordered" evidence="1">
    <location>
        <begin position="71"/>
        <end position="93"/>
    </location>
</feature>
<dbReference type="EMBL" id="CAUYUJ010014649">
    <property type="protein sequence ID" value="CAK0844260.1"/>
    <property type="molecule type" value="Genomic_DNA"/>
</dbReference>
<evidence type="ECO:0000313" key="2">
    <source>
        <dbReference type="EMBL" id="CAK0844260.1"/>
    </source>
</evidence>
<accession>A0ABN9TEP0</accession>
<evidence type="ECO:0000313" key="3">
    <source>
        <dbReference type="Proteomes" id="UP001189429"/>
    </source>
</evidence>
<evidence type="ECO:0000256" key="1">
    <source>
        <dbReference type="SAM" id="MobiDB-lite"/>
    </source>
</evidence>
<feature type="region of interest" description="Disordered" evidence="1">
    <location>
        <begin position="23"/>
        <end position="59"/>
    </location>
</feature>